<gene>
    <name evidence="2" type="ORF">Syun_026249</name>
</gene>
<dbReference type="AlphaFoldDB" id="A0AAP0F221"/>
<dbReference type="Gene3D" id="3.40.50.1000">
    <property type="entry name" value="HAD superfamily/HAD-like"/>
    <property type="match status" value="1"/>
</dbReference>
<dbReference type="Proteomes" id="UP001420932">
    <property type="component" value="Unassembled WGS sequence"/>
</dbReference>
<dbReference type="SUPFAM" id="SSF56784">
    <property type="entry name" value="HAD-like"/>
    <property type="match status" value="1"/>
</dbReference>
<reference evidence="2 3" key="1">
    <citation type="submission" date="2024-01" db="EMBL/GenBank/DDBJ databases">
        <title>Genome assemblies of Stephania.</title>
        <authorList>
            <person name="Yang L."/>
        </authorList>
    </citation>
    <scope>NUCLEOTIDE SEQUENCE [LARGE SCALE GENOMIC DNA]</scope>
    <source>
        <strain evidence="2">YNDBR</strain>
        <tissue evidence="2">Leaf</tissue>
    </source>
</reference>
<comment type="caution">
    <text evidence="2">The sequence shown here is derived from an EMBL/GenBank/DDBJ whole genome shotgun (WGS) entry which is preliminary data.</text>
</comment>
<dbReference type="EMBL" id="JBBNAF010000011">
    <property type="protein sequence ID" value="KAK9099204.1"/>
    <property type="molecule type" value="Genomic_DNA"/>
</dbReference>
<keyword evidence="3" id="KW-1185">Reference proteome</keyword>
<dbReference type="InterPro" id="IPR005519">
    <property type="entry name" value="Acid_phosphat_B-like"/>
</dbReference>
<name>A0AAP0F221_9MAGN</name>
<evidence type="ECO:0000256" key="1">
    <source>
        <dbReference type="ARBA" id="ARBA00022729"/>
    </source>
</evidence>
<proteinExistence type="predicted"/>
<evidence type="ECO:0008006" key="4">
    <source>
        <dbReference type="Google" id="ProtNLM"/>
    </source>
</evidence>
<protein>
    <recommendedName>
        <fullName evidence="4">Acid phosphatase</fullName>
    </recommendedName>
</protein>
<evidence type="ECO:0000313" key="3">
    <source>
        <dbReference type="Proteomes" id="UP001420932"/>
    </source>
</evidence>
<dbReference type="PANTHER" id="PTHR31284:SF10">
    <property type="entry name" value="ACID PHOSPHATASE-LIKE PROTEIN"/>
    <property type="match status" value="1"/>
</dbReference>
<evidence type="ECO:0000313" key="2">
    <source>
        <dbReference type="EMBL" id="KAK9099204.1"/>
    </source>
</evidence>
<dbReference type="Pfam" id="PF03767">
    <property type="entry name" value="Acid_phosphat_B"/>
    <property type="match status" value="1"/>
</dbReference>
<sequence length="90" mass="9780">MCIDYVGDYMGVSGQYSSDCAVVALDAAAAARALRVPADDGFDAWVFDIDETLLSNLPYYAAHGFGSNADDDKSFNEWVELAESQLYQPV</sequence>
<dbReference type="InterPro" id="IPR023214">
    <property type="entry name" value="HAD_sf"/>
</dbReference>
<organism evidence="2 3">
    <name type="scientific">Stephania yunnanensis</name>
    <dbReference type="NCBI Taxonomy" id="152371"/>
    <lineage>
        <taxon>Eukaryota</taxon>
        <taxon>Viridiplantae</taxon>
        <taxon>Streptophyta</taxon>
        <taxon>Embryophyta</taxon>
        <taxon>Tracheophyta</taxon>
        <taxon>Spermatophyta</taxon>
        <taxon>Magnoliopsida</taxon>
        <taxon>Ranunculales</taxon>
        <taxon>Menispermaceae</taxon>
        <taxon>Menispermoideae</taxon>
        <taxon>Cissampelideae</taxon>
        <taxon>Stephania</taxon>
    </lineage>
</organism>
<accession>A0AAP0F221</accession>
<dbReference type="PANTHER" id="PTHR31284">
    <property type="entry name" value="ACID PHOSPHATASE-LIKE PROTEIN"/>
    <property type="match status" value="1"/>
</dbReference>
<dbReference type="InterPro" id="IPR036412">
    <property type="entry name" value="HAD-like_sf"/>
</dbReference>
<keyword evidence="1" id="KW-0732">Signal</keyword>